<accession>A0A914HWR6</accession>
<protein>
    <submittedName>
        <fullName evidence="3">Uncharacterized protein</fullName>
    </submittedName>
</protein>
<evidence type="ECO:0000313" key="3">
    <source>
        <dbReference type="WBParaSite" id="Gr19_v10_g449.t1"/>
    </source>
</evidence>
<reference evidence="3" key="1">
    <citation type="submission" date="2022-11" db="UniProtKB">
        <authorList>
            <consortium name="WormBaseParasite"/>
        </authorList>
    </citation>
    <scope>IDENTIFICATION</scope>
</reference>
<feature type="signal peptide" evidence="1">
    <location>
        <begin position="1"/>
        <end position="26"/>
    </location>
</feature>
<name>A0A914HWR6_GLORO</name>
<keyword evidence="2" id="KW-1185">Reference proteome</keyword>
<proteinExistence type="predicted"/>
<dbReference type="Proteomes" id="UP000887572">
    <property type="component" value="Unplaced"/>
</dbReference>
<feature type="chain" id="PRO_5037884381" evidence="1">
    <location>
        <begin position="27"/>
        <end position="109"/>
    </location>
</feature>
<keyword evidence="1" id="KW-0732">Signal</keyword>
<sequence>MPLHFHSVKSLLFLFLIAFSALTALAEDSVVGDGLIPAMEEQEDAILSAEKRVPHPFGWRQPGTARLRSSFHPTAMMPAEFGGRRFNRFYDYTAPGRPLFVRYMRNFAN</sequence>
<dbReference type="AlphaFoldDB" id="A0A914HWR6"/>
<evidence type="ECO:0000256" key="1">
    <source>
        <dbReference type="SAM" id="SignalP"/>
    </source>
</evidence>
<organism evidence="2 3">
    <name type="scientific">Globodera rostochiensis</name>
    <name type="common">Golden nematode worm</name>
    <name type="synonym">Heterodera rostochiensis</name>
    <dbReference type="NCBI Taxonomy" id="31243"/>
    <lineage>
        <taxon>Eukaryota</taxon>
        <taxon>Metazoa</taxon>
        <taxon>Ecdysozoa</taxon>
        <taxon>Nematoda</taxon>
        <taxon>Chromadorea</taxon>
        <taxon>Rhabditida</taxon>
        <taxon>Tylenchina</taxon>
        <taxon>Tylenchomorpha</taxon>
        <taxon>Tylenchoidea</taxon>
        <taxon>Heteroderidae</taxon>
        <taxon>Heteroderinae</taxon>
        <taxon>Globodera</taxon>
    </lineage>
</organism>
<dbReference type="WBParaSite" id="Gr19_v10_g449.t1">
    <property type="protein sequence ID" value="Gr19_v10_g449.t1"/>
    <property type="gene ID" value="Gr19_v10_g449"/>
</dbReference>
<evidence type="ECO:0000313" key="2">
    <source>
        <dbReference type="Proteomes" id="UP000887572"/>
    </source>
</evidence>